<dbReference type="InterPro" id="IPR036390">
    <property type="entry name" value="WH_DNA-bd_sf"/>
</dbReference>
<dbReference type="KEGG" id="pbas:SMSP2_01262"/>
<dbReference type="OrthoDB" id="9791355at2"/>
<dbReference type="SMART" id="SM00899">
    <property type="entry name" value="FeoA"/>
    <property type="match status" value="1"/>
</dbReference>
<dbReference type="PANTHER" id="PTHR33238:SF7">
    <property type="entry name" value="IRON-DEPENDENT TRANSCRIPTIONAL REGULATOR"/>
    <property type="match status" value="1"/>
</dbReference>
<comment type="function">
    <text evidence="9">In the presence of manganese, represses expression of mntH and mntS. Up-regulates expression of mntP.</text>
</comment>
<dbReference type="GO" id="GO:0003700">
    <property type="term" value="F:DNA-binding transcription factor activity"/>
    <property type="evidence" value="ECO:0007669"/>
    <property type="project" value="InterPro"/>
</dbReference>
<evidence type="ECO:0000256" key="5">
    <source>
        <dbReference type="ARBA" id="ARBA00023004"/>
    </source>
</evidence>
<dbReference type="PROSITE" id="PS50944">
    <property type="entry name" value="HTH_DTXR"/>
    <property type="match status" value="1"/>
</dbReference>
<keyword evidence="8" id="KW-0804">Transcription</keyword>
<dbReference type="Pfam" id="PF01325">
    <property type="entry name" value="Fe_dep_repress"/>
    <property type="match status" value="1"/>
</dbReference>
<dbReference type="InterPro" id="IPR036421">
    <property type="entry name" value="Fe_dep_repressor_sf"/>
</dbReference>
<keyword evidence="12" id="KW-1185">Reference proteome</keyword>
<name>A0A1Q2ME05_9BACT</name>
<dbReference type="EMBL" id="CP019646">
    <property type="protein sequence ID" value="AQQ70900.1"/>
    <property type="molecule type" value="Genomic_DNA"/>
</dbReference>
<dbReference type="InterPro" id="IPR022687">
    <property type="entry name" value="HTH_DTXR"/>
</dbReference>
<evidence type="ECO:0000259" key="10">
    <source>
        <dbReference type="PROSITE" id="PS50944"/>
    </source>
</evidence>
<keyword evidence="7" id="KW-0238">DNA-binding</keyword>
<evidence type="ECO:0000256" key="9">
    <source>
        <dbReference type="ARBA" id="ARBA00025185"/>
    </source>
</evidence>
<evidence type="ECO:0000256" key="2">
    <source>
        <dbReference type="ARBA" id="ARBA00007871"/>
    </source>
</evidence>
<sequence length="252" mass="28479">MIEQEKIKLSASLEDYLEAIFFIQKDKGAAKPRDIAERLDVKAASVTGALQSLAEKELVNYAPYDAATLTETGKTIAEKIIRRHRILSDFFTLILGADKELAEENACKLEHHISRELLEDLVEFVEFTAACPRGGEDWIEKFRQRCTTKEDKDCVACIEECLPAGRRHGHGHGRDAQLTTLKEILPGMRCVVQRVKFKKSITHRLIEMGIGRGTIIEVVRTAPFGDPIEIKVKGYRLSIRKQEAENIHVQIL</sequence>
<evidence type="ECO:0000313" key="12">
    <source>
        <dbReference type="Proteomes" id="UP000188181"/>
    </source>
</evidence>
<dbReference type="GO" id="GO:0005737">
    <property type="term" value="C:cytoplasm"/>
    <property type="evidence" value="ECO:0007669"/>
    <property type="project" value="UniProtKB-SubCell"/>
</dbReference>
<dbReference type="SMART" id="SM00529">
    <property type="entry name" value="HTH_DTXR"/>
    <property type="match status" value="1"/>
</dbReference>
<evidence type="ECO:0000256" key="1">
    <source>
        <dbReference type="ARBA" id="ARBA00004496"/>
    </source>
</evidence>
<dbReference type="InterPro" id="IPR050536">
    <property type="entry name" value="DtxR_MntR_Metal-Reg"/>
</dbReference>
<accession>A0A1Q2ME05</accession>
<dbReference type="RefSeq" id="WP_146683132.1">
    <property type="nucleotide sequence ID" value="NZ_CP019646.1"/>
</dbReference>
<reference evidence="12" key="1">
    <citation type="submission" date="2017-02" db="EMBL/GenBank/DDBJ databases">
        <title>Comparative genomics and description of representatives of a novel lineage of planctomycetes thriving in anoxic sediments.</title>
        <authorList>
            <person name="Spring S."/>
            <person name="Bunk B."/>
            <person name="Sproer C."/>
        </authorList>
    </citation>
    <scope>NUCLEOTIDE SEQUENCE [LARGE SCALE GENOMIC DNA]</scope>
    <source>
        <strain evidence="12">SM-Chi-D1</strain>
    </source>
</reference>
<dbReference type="AlphaFoldDB" id="A0A1Q2ME05"/>
<dbReference type="InterPro" id="IPR001367">
    <property type="entry name" value="Fe_dep_repressor"/>
</dbReference>
<evidence type="ECO:0000313" key="11">
    <source>
        <dbReference type="EMBL" id="AQQ70900.1"/>
    </source>
</evidence>
<dbReference type="STRING" id="1851148.SMSP2_01262"/>
<comment type="subcellular location">
    <subcellularLocation>
        <location evidence="1">Cytoplasm</location>
    </subcellularLocation>
</comment>
<dbReference type="GO" id="GO:0003677">
    <property type="term" value="F:DNA binding"/>
    <property type="evidence" value="ECO:0007669"/>
    <property type="project" value="UniProtKB-KW"/>
</dbReference>
<dbReference type="SUPFAM" id="SSF47979">
    <property type="entry name" value="Iron-dependent repressor protein, dimerization domain"/>
    <property type="match status" value="1"/>
</dbReference>
<comment type="similarity">
    <text evidence="2">Belongs to the DtxR/MntR family.</text>
</comment>
<dbReference type="InterPro" id="IPR022689">
    <property type="entry name" value="Iron_dep_repressor"/>
</dbReference>
<dbReference type="InterPro" id="IPR008988">
    <property type="entry name" value="Transcriptional_repressor_C"/>
</dbReference>
<dbReference type="SUPFAM" id="SSF50037">
    <property type="entry name" value="C-terminal domain of transcriptional repressors"/>
    <property type="match status" value="1"/>
</dbReference>
<dbReference type="GO" id="GO:0046983">
    <property type="term" value="F:protein dimerization activity"/>
    <property type="evidence" value="ECO:0007669"/>
    <property type="project" value="InterPro"/>
</dbReference>
<dbReference type="InterPro" id="IPR038157">
    <property type="entry name" value="FeoA_core_dom"/>
</dbReference>
<dbReference type="Gene3D" id="1.10.10.10">
    <property type="entry name" value="Winged helix-like DNA-binding domain superfamily/Winged helix DNA-binding domain"/>
    <property type="match status" value="1"/>
</dbReference>
<evidence type="ECO:0000256" key="6">
    <source>
        <dbReference type="ARBA" id="ARBA00023015"/>
    </source>
</evidence>
<organism evidence="11 12">
    <name type="scientific">Limihaloglobus sulfuriphilus</name>
    <dbReference type="NCBI Taxonomy" id="1851148"/>
    <lineage>
        <taxon>Bacteria</taxon>
        <taxon>Pseudomonadati</taxon>
        <taxon>Planctomycetota</taxon>
        <taxon>Phycisphaerae</taxon>
        <taxon>Sedimentisphaerales</taxon>
        <taxon>Sedimentisphaeraceae</taxon>
        <taxon>Limihaloglobus</taxon>
    </lineage>
</organism>
<dbReference type="GO" id="GO:0046914">
    <property type="term" value="F:transition metal ion binding"/>
    <property type="evidence" value="ECO:0007669"/>
    <property type="project" value="InterPro"/>
</dbReference>
<keyword evidence="6" id="KW-0805">Transcription regulation</keyword>
<keyword evidence="5" id="KW-0408">Iron</keyword>
<dbReference type="InterPro" id="IPR007167">
    <property type="entry name" value="Fe-transptr_FeoA-like"/>
</dbReference>
<evidence type="ECO:0000256" key="8">
    <source>
        <dbReference type="ARBA" id="ARBA00023163"/>
    </source>
</evidence>
<comment type="subunit">
    <text evidence="3">Homodimer.</text>
</comment>
<feature type="domain" description="HTH dtxR-type" evidence="10">
    <location>
        <begin position="9"/>
        <end position="70"/>
    </location>
</feature>
<dbReference type="Pfam" id="PF04023">
    <property type="entry name" value="FeoA"/>
    <property type="match status" value="1"/>
</dbReference>
<dbReference type="InterPro" id="IPR036388">
    <property type="entry name" value="WH-like_DNA-bd_sf"/>
</dbReference>
<protein>
    <recommendedName>
        <fullName evidence="4">Transcriptional regulator MntR</fullName>
    </recommendedName>
</protein>
<evidence type="ECO:0000256" key="3">
    <source>
        <dbReference type="ARBA" id="ARBA00011738"/>
    </source>
</evidence>
<proteinExistence type="inferred from homology"/>
<evidence type="ECO:0000256" key="7">
    <source>
        <dbReference type="ARBA" id="ARBA00023125"/>
    </source>
</evidence>
<dbReference type="SUPFAM" id="SSF46785">
    <property type="entry name" value="Winged helix' DNA-binding domain"/>
    <property type="match status" value="1"/>
</dbReference>
<dbReference type="Gene3D" id="1.10.60.10">
    <property type="entry name" value="Iron dependent repressor, metal binding and dimerisation domain"/>
    <property type="match status" value="1"/>
</dbReference>
<dbReference type="Gene3D" id="2.30.30.90">
    <property type="match status" value="1"/>
</dbReference>
<evidence type="ECO:0000256" key="4">
    <source>
        <dbReference type="ARBA" id="ARBA00022386"/>
    </source>
</evidence>
<dbReference type="Proteomes" id="UP000188181">
    <property type="component" value="Chromosome"/>
</dbReference>
<dbReference type="PANTHER" id="PTHR33238">
    <property type="entry name" value="IRON (METAL) DEPENDENT REPRESSOR, DTXR FAMILY"/>
    <property type="match status" value="1"/>
</dbReference>
<gene>
    <name evidence="11" type="primary">mntR</name>
    <name evidence="11" type="ORF">SMSP2_01262</name>
</gene>
<dbReference type="Pfam" id="PF02742">
    <property type="entry name" value="Fe_dep_repr_C"/>
    <property type="match status" value="1"/>
</dbReference>